<comment type="caution">
    <text evidence="2">The sequence shown here is derived from an EMBL/GenBank/DDBJ whole genome shotgun (WGS) entry which is preliminary data.</text>
</comment>
<name>A0AAP0QKK3_9ROSI</name>
<feature type="region of interest" description="Disordered" evidence="1">
    <location>
        <begin position="42"/>
        <end position="65"/>
    </location>
</feature>
<keyword evidence="3" id="KW-1185">Reference proteome</keyword>
<dbReference type="EMBL" id="JBCGBO010000005">
    <property type="protein sequence ID" value="KAK9199011.1"/>
    <property type="molecule type" value="Genomic_DNA"/>
</dbReference>
<feature type="compositionally biased region" description="Basic and acidic residues" evidence="1">
    <location>
        <begin position="111"/>
        <end position="121"/>
    </location>
</feature>
<organism evidence="2 3">
    <name type="scientific">Citrus x changshan-huyou</name>
    <dbReference type="NCBI Taxonomy" id="2935761"/>
    <lineage>
        <taxon>Eukaryota</taxon>
        <taxon>Viridiplantae</taxon>
        <taxon>Streptophyta</taxon>
        <taxon>Embryophyta</taxon>
        <taxon>Tracheophyta</taxon>
        <taxon>Spermatophyta</taxon>
        <taxon>Magnoliopsida</taxon>
        <taxon>eudicotyledons</taxon>
        <taxon>Gunneridae</taxon>
        <taxon>Pentapetalae</taxon>
        <taxon>rosids</taxon>
        <taxon>malvids</taxon>
        <taxon>Sapindales</taxon>
        <taxon>Rutaceae</taxon>
        <taxon>Aurantioideae</taxon>
        <taxon>Citrus</taxon>
    </lineage>
</organism>
<dbReference type="Proteomes" id="UP001428341">
    <property type="component" value="Unassembled WGS sequence"/>
</dbReference>
<feature type="region of interest" description="Disordered" evidence="1">
    <location>
        <begin position="95"/>
        <end position="134"/>
    </location>
</feature>
<accession>A0AAP0QKK3</accession>
<feature type="compositionally biased region" description="Acidic residues" evidence="1">
    <location>
        <begin position="122"/>
        <end position="134"/>
    </location>
</feature>
<evidence type="ECO:0000313" key="3">
    <source>
        <dbReference type="Proteomes" id="UP001428341"/>
    </source>
</evidence>
<reference evidence="2 3" key="1">
    <citation type="submission" date="2024-05" db="EMBL/GenBank/DDBJ databases">
        <title>Haplotype-resolved chromosome-level genome assembly of Huyou (Citrus changshanensis).</title>
        <authorList>
            <person name="Miao C."/>
            <person name="Chen W."/>
            <person name="Wu Y."/>
            <person name="Wang L."/>
            <person name="Zhao S."/>
            <person name="Grierson D."/>
            <person name="Xu C."/>
            <person name="Chen K."/>
        </authorList>
    </citation>
    <scope>NUCLEOTIDE SEQUENCE [LARGE SCALE GENOMIC DNA]</scope>
    <source>
        <strain evidence="2">01-14</strain>
        <tissue evidence="2">Leaf</tissue>
    </source>
</reference>
<protein>
    <submittedName>
        <fullName evidence="2">Uncharacterized protein</fullName>
    </submittedName>
</protein>
<gene>
    <name evidence="2" type="ORF">WN944_014198</name>
</gene>
<proteinExistence type="predicted"/>
<evidence type="ECO:0000256" key="1">
    <source>
        <dbReference type="SAM" id="MobiDB-lite"/>
    </source>
</evidence>
<dbReference type="SMR" id="A0AAP0QKK3"/>
<feature type="compositionally biased region" description="Polar residues" evidence="1">
    <location>
        <begin position="43"/>
        <end position="65"/>
    </location>
</feature>
<dbReference type="AlphaFoldDB" id="A0AAP0QKK3"/>
<evidence type="ECO:0000313" key="2">
    <source>
        <dbReference type="EMBL" id="KAK9199011.1"/>
    </source>
</evidence>
<sequence length="134" mass="15120">MIMMSMNRVALYARNFLKNTNPNCSSVKFTAFSQPRFRFYASESDSSNLPNTQNNSGSIGVEDVSSQELKSRIEKYLEGDEDAVPSIFEAILSRKLSGKHDQSDDELMEELQIRTKTSDRDANEEDEFDSGSDS</sequence>